<dbReference type="InterPro" id="IPR036322">
    <property type="entry name" value="WD40_repeat_dom_sf"/>
</dbReference>
<sequence>MARDIPGFYYDAEKNKYFKIQANHVAPSGSQYSERAIKQRRLDEKKRKKDIFRARRVATERIKRSSSLGHPLIGVEREVNAEPRSRGIMFEQQGRAYVSQVRRRELHKFWSIRDTPEYQLWFLQRSSRSGLMVAGSLIGGESVISMCFPESHRETWTYNNSLERPLYREPYRLSSISLSHTGFLLATMDSGPRGDSILATRRLPNPEDREDMYIWPSGLTHPTRMPGSSSLWCSSPCPTGDIPLFAVGTSDGLHTLEGIGYGWSLSPKPFPHPENTPLDAIPPRPKHSHASVMSVEWLTSEVIVSGLRDSSIFFHDLRSRGTVTRLQHNRSVAKIRKVDEYRLAVSGRQSLQIYDIRYPANGLQTRPKPTSHRHSSTKPYITFPEYSSETICDFDVSPDLGLLAAGTSLSILPTRQTQINKTQITDHKPELFSLRTGQIVPSPLQEARQRGQTRAVLFESGDWPALGTHTPRLLVNDGPTVQEWTW</sequence>
<keyword evidence="4" id="KW-1185">Reference proteome</keyword>
<organism evidence="3 4">
    <name type="scientific">Byssochlamys spectabilis</name>
    <name type="common">Paecilomyces variotii</name>
    <dbReference type="NCBI Taxonomy" id="264951"/>
    <lineage>
        <taxon>Eukaryota</taxon>
        <taxon>Fungi</taxon>
        <taxon>Dikarya</taxon>
        <taxon>Ascomycota</taxon>
        <taxon>Pezizomycotina</taxon>
        <taxon>Eurotiomycetes</taxon>
        <taxon>Eurotiomycetidae</taxon>
        <taxon>Eurotiales</taxon>
        <taxon>Thermoascaceae</taxon>
        <taxon>Paecilomyces</taxon>
    </lineage>
</organism>
<proteinExistence type="predicted"/>
<dbReference type="SUPFAM" id="SSF50978">
    <property type="entry name" value="WD40 repeat-like"/>
    <property type="match status" value="1"/>
</dbReference>
<dbReference type="GO" id="GO:0080008">
    <property type="term" value="C:Cul4-RING E3 ubiquitin ligase complex"/>
    <property type="evidence" value="ECO:0007669"/>
    <property type="project" value="TreeGrafter"/>
</dbReference>
<evidence type="ECO:0000256" key="2">
    <source>
        <dbReference type="ARBA" id="ARBA00022737"/>
    </source>
</evidence>
<keyword evidence="1" id="KW-0853">WD repeat</keyword>
<protein>
    <recommendedName>
        <fullName evidence="5">WD40-repeat-containing domain protein</fullName>
    </recommendedName>
</protein>
<evidence type="ECO:0008006" key="5">
    <source>
        <dbReference type="Google" id="ProtNLM"/>
    </source>
</evidence>
<dbReference type="Gene3D" id="2.130.10.10">
    <property type="entry name" value="YVTN repeat-like/Quinoprotein amine dehydrogenase"/>
    <property type="match status" value="1"/>
</dbReference>
<gene>
    <name evidence="3" type="ORF">C8Q69DRAFT_438584</name>
</gene>
<keyword evidence="2" id="KW-0677">Repeat</keyword>
<dbReference type="InterPro" id="IPR052254">
    <property type="entry name" value="CUL4-DDB1_E3_ligase_receptor"/>
</dbReference>
<evidence type="ECO:0000313" key="3">
    <source>
        <dbReference type="EMBL" id="RWQ91809.1"/>
    </source>
</evidence>
<evidence type="ECO:0000256" key="1">
    <source>
        <dbReference type="ARBA" id="ARBA00022574"/>
    </source>
</evidence>
<accession>A0A443HJ58</accession>
<dbReference type="PANTHER" id="PTHR44472">
    <property type="entry name" value="DDB1- AND CUL4-ASSOCIATED FACTOR 4-RELATED"/>
    <property type="match status" value="1"/>
</dbReference>
<dbReference type="Proteomes" id="UP000283841">
    <property type="component" value="Unassembled WGS sequence"/>
</dbReference>
<comment type="caution">
    <text evidence="3">The sequence shown here is derived from an EMBL/GenBank/DDBJ whole genome shotgun (WGS) entry which is preliminary data.</text>
</comment>
<dbReference type="EMBL" id="RCNU01000016">
    <property type="protein sequence ID" value="RWQ91809.1"/>
    <property type="molecule type" value="Genomic_DNA"/>
</dbReference>
<reference evidence="3 4" key="1">
    <citation type="journal article" date="2018" name="Front. Microbiol.">
        <title>Genomic and genetic insights into a cosmopolitan fungus, Paecilomyces variotii (Eurotiales).</title>
        <authorList>
            <person name="Urquhart A.S."/>
            <person name="Mondo S.J."/>
            <person name="Makela M.R."/>
            <person name="Hane J.K."/>
            <person name="Wiebenga A."/>
            <person name="He G."/>
            <person name="Mihaltcheva S."/>
            <person name="Pangilinan J."/>
            <person name="Lipzen A."/>
            <person name="Barry K."/>
            <person name="de Vries R.P."/>
            <person name="Grigoriev I.V."/>
            <person name="Idnurm A."/>
        </authorList>
    </citation>
    <scope>NUCLEOTIDE SEQUENCE [LARGE SCALE GENOMIC DNA]</scope>
    <source>
        <strain evidence="3 4">CBS 101075</strain>
    </source>
</reference>
<name>A0A443HJ58_BYSSP</name>
<dbReference type="RefSeq" id="XP_028481454.1">
    <property type="nucleotide sequence ID" value="XM_028628587.1"/>
</dbReference>
<evidence type="ECO:0000313" key="4">
    <source>
        <dbReference type="Proteomes" id="UP000283841"/>
    </source>
</evidence>
<dbReference type="PANTHER" id="PTHR44472:SF1">
    <property type="entry name" value="DDB1 AND CUL4 ASSOCIATED FACTOR 4"/>
    <property type="match status" value="1"/>
</dbReference>
<dbReference type="AlphaFoldDB" id="A0A443HJ58"/>
<dbReference type="GeneID" id="39597864"/>
<dbReference type="InterPro" id="IPR015943">
    <property type="entry name" value="WD40/YVTN_repeat-like_dom_sf"/>
</dbReference>
<dbReference type="VEuPathDB" id="FungiDB:C8Q69DRAFT_438584"/>
<dbReference type="STRING" id="264951.A0A443HJ58"/>